<evidence type="ECO:0000313" key="2">
    <source>
        <dbReference type="EMBL" id="GAP85552.1"/>
    </source>
</evidence>
<evidence type="ECO:0000256" key="1">
    <source>
        <dbReference type="SAM" id="MobiDB-lite"/>
    </source>
</evidence>
<accession>A0A1W2TC69</accession>
<name>A0A1W2TC69_ROSNE</name>
<keyword evidence="3" id="KW-1185">Reference proteome</keyword>
<reference evidence="2" key="1">
    <citation type="submission" date="2016-03" db="EMBL/GenBank/DDBJ databases">
        <title>Draft genome sequence of Rosellinia necatrix.</title>
        <authorList>
            <person name="Kanematsu S."/>
        </authorList>
    </citation>
    <scope>NUCLEOTIDE SEQUENCE [LARGE SCALE GENOMIC DNA]</scope>
    <source>
        <strain evidence="2">W97</strain>
    </source>
</reference>
<dbReference type="STRING" id="77044.A0A1W2TC69"/>
<evidence type="ECO:0000313" key="3">
    <source>
        <dbReference type="Proteomes" id="UP000054516"/>
    </source>
</evidence>
<dbReference type="Proteomes" id="UP000054516">
    <property type="component" value="Unassembled WGS sequence"/>
</dbReference>
<protein>
    <submittedName>
        <fullName evidence="2">Putative von willebrand factor</fullName>
    </submittedName>
</protein>
<dbReference type="InterPro" id="IPR036465">
    <property type="entry name" value="vWFA_dom_sf"/>
</dbReference>
<dbReference type="SUPFAM" id="SSF53300">
    <property type="entry name" value="vWA-like"/>
    <property type="match status" value="1"/>
</dbReference>
<gene>
    <name evidence="2" type="ORF">SAMD00023353_1301920</name>
</gene>
<dbReference type="AlphaFoldDB" id="A0A1W2TC69"/>
<proteinExistence type="predicted"/>
<dbReference type="PANTHER" id="PTHR34706:SF1">
    <property type="entry name" value="VWFA DOMAIN-CONTAINING PROTEIN"/>
    <property type="match status" value="1"/>
</dbReference>
<dbReference type="OMA" id="TIDIRFF"/>
<dbReference type="OrthoDB" id="2142040at2759"/>
<feature type="region of interest" description="Disordered" evidence="1">
    <location>
        <begin position="1"/>
        <end position="71"/>
    </location>
</feature>
<dbReference type="EMBL" id="DF977458">
    <property type="protein sequence ID" value="GAP85552.1"/>
    <property type="molecule type" value="Genomic_DNA"/>
</dbReference>
<sequence length="362" mass="40185">MSRRPSSSGSNKKRHSSFLSNPLNSLKRAVSSKGRKSDKESEANAAPSNPFLDPPPAYAAESPSLPEQQARSRTLSLYSRLRGGGVEDKFRFLAEFDTAFLIDDSGSMAWGDGLMSSRPDENRVSRWEQTRNVIKQIVPICLQYDQDGVDLYFLNDPYHFNINNPNAAEPTWSQSENPEEGKGSHVYVGIRDAKTVNTVFNNRQPFCGTPTGKRLGGILTTYVDCYETRMARGSKPPKPLNIIVITDGEANDKGALRDILIQQAARLDTLNAPYYQLGVQFFQVGRDKSATSHLHELDDGLGKYRAGTELRDMVDCVTPEQFAQESGYTDLTGDVILKVVLGAVNKHLDNQRIREGKLVRPA</sequence>
<organism evidence="2">
    <name type="scientific">Rosellinia necatrix</name>
    <name type="common">White root-rot fungus</name>
    <dbReference type="NCBI Taxonomy" id="77044"/>
    <lineage>
        <taxon>Eukaryota</taxon>
        <taxon>Fungi</taxon>
        <taxon>Dikarya</taxon>
        <taxon>Ascomycota</taxon>
        <taxon>Pezizomycotina</taxon>
        <taxon>Sordariomycetes</taxon>
        <taxon>Xylariomycetidae</taxon>
        <taxon>Xylariales</taxon>
        <taxon>Xylariaceae</taxon>
        <taxon>Rosellinia</taxon>
    </lineage>
</organism>
<feature type="compositionally biased region" description="Low complexity" evidence="1">
    <location>
        <begin position="1"/>
        <end position="10"/>
    </location>
</feature>
<dbReference type="PANTHER" id="PTHR34706">
    <property type="entry name" value="SLR1338 PROTEIN"/>
    <property type="match status" value="1"/>
</dbReference>
<dbReference type="Gene3D" id="3.40.50.410">
    <property type="entry name" value="von Willebrand factor, type A domain"/>
    <property type="match status" value="1"/>
</dbReference>